<dbReference type="InParanoid" id="U5DMA6"/>
<dbReference type="Gene3D" id="3.90.350.10">
    <property type="entry name" value="Transposase Inhibitor Protein From Tn5, Chain A, domain 1"/>
    <property type="match status" value="1"/>
</dbReference>
<dbReference type="AlphaFoldDB" id="U5DMA6"/>
<reference evidence="1 2" key="1">
    <citation type="submission" date="2013-05" db="EMBL/GenBank/DDBJ databases">
        <title>Draft genome sequence of Rubidibacter lacunae KORDI 51-2.</title>
        <authorList>
            <person name="Choi D.H."/>
            <person name="Noh J.H."/>
            <person name="Kwon K.-K."/>
            <person name="Lee J.-H."/>
            <person name="Ryu J.-Y."/>
        </authorList>
    </citation>
    <scope>NUCLEOTIDE SEQUENCE [LARGE SCALE GENOMIC DNA]</scope>
    <source>
        <strain evidence="1 2">KORDI 51-2</strain>
    </source>
</reference>
<proteinExistence type="predicted"/>
<evidence type="ECO:0000313" key="1">
    <source>
        <dbReference type="EMBL" id="ERN40845.1"/>
    </source>
</evidence>
<keyword evidence="2" id="KW-1185">Reference proteome</keyword>
<dbReference type="InterPro" id="IPR012337">
    <property type="entry name" value="RNaseH-like_sf"/>
</dbReference>
<protein>
    <recommendedName>
        <fullName evidence="3">Transposase IS4-like domain-containing protein</fullName>
    </recommendedName>
</protein>
<name>U5DMA6_9CHRO</name>
<dbReference type="SUPFAM" id="SSF53098">
    <property type="entry name" value="Ribonuclease H-like"/>
    <property type="match status" value="1"/>
</dbReference>
<dbReference type="STRING" id="582515.KR51_00026140"/>
<sequence>APGQMGRPRRKGQRLPTLAARLESPETVWQTVTVQWYGGQPRVLELATGTAVWYHVGKPTVPLRWVLVRDPQGKRAAQGFLCTDPSQSAAQIVQWYRWRWQVEVTFAEVRAHLGVESQRQWSPRAIARTTPVLLGLFSLVVVQAQRSQRDGNWKLPQAAWYRKERPTFIDALALVRRQLWAAELLRRSPGSGKLGKVRQELWECWSDLLCYSA</sequence>
<comment type="caution">
    <text evidence="1">The sequence shown here is derived from an EMBL/GenBank/DDBJ whole genome shotgun (WGS) entry which is preliminary data.</text>
</comment>
<gene>
    <name evidence="1" type="ORF">KR51_00026140</name>
</gene>
<dbReference type="eggNOG" id="COG3385">
    <property type="taxonomic scope" value="Bacteria"/>
</dbReference>
<dbReference type="PATRIC" id="fig|582515.4.peg.2943"/>
<dbReference type="EMBL" id="ASSJ01000067">
    <property type="protein sequence ID" value="ERN40845.1"/>
    <property type="molecule type" value="Genomic_DNA"/>
</dbReference>
<feature type="non-terminal residue" evidence="1">
    <location>
        <position position="1"/>
    </location>
</feature>
<organism evidence="1 2">
    <name type="scientific">Rubidibacter lacunae KORDI 51-2</name>
    <dbReference type="NCBI Taxonomy" id="582515"/>
    <lineage>
        <taxon>Bacteria</taxon>
        <taxon>Bacillati</taxon>
        <taxon>Cyanobacteriota</taxon>
        <taxon>Cyanophyceae</taxon>
        <taxon>Oscillatoriophycideae</taxon>
        <taxon>Chroococcales</taxon>
        <taxon>Aphanothecaceae</taxon>
        <taxon>Rubidibacter</taxon>
    </lineage>
</organism>
<evidence type="ECO:0008006" key="3">
    <source>
        <dbReference type="Google" id="ProtNLM"/>
    </source>
</evidence>
<evidence type="ECO:0000313" key="2">
    <source>
        <dbReference type="Proteomes" id="UP000016960"/>
    </source>
</evidence>
<accession>U5DMA6</accession>
<dbReference type="Proteomes" id="UP000016960">
    <property type="component" value="Unassembled WGS sequence"/>
</dbReference>